<dbReference type="PROSITE" id="PS51845">
    <property type="entry name" value="PDEASE_I_2"/>
    <property type="match status" value="1"/>
</dbReference>
<feature type="domain" description="PDEase" evidence="4">
    <location>
        <begin position="1"/>
        <end position="75"/>
    </location>
</feature>
<comment type="caution">
    <text evidence="5">The sequence shown here is derived from an EMBL/GenBank/DDBJ whole genome shotgun (WGS) entry which is preliminary data.</text>
</comment>
<dbReference type="EMBL" id="CAXITT010000171">
    <property type="protein sequence ID" value="CAL1534446.1"/>
    <property type="molecule type" value="Genomic_DNA"/>
</dbReference>
<dbReference type="SUPFAM" id="SSF109604">
    <property type="entry name" value="HD-domain/PDEase-like"/>
    <property type="match status" value="1"/>
</dbReference>
<dbReference type="AlphaFoldDB" id="A0AAV2HQ40"/>
<keyword evidence="6" id="KW-1185">Reference proteome</keyword>
<name>A0AAV2HQ40_LYMST</name>
<sequence length="299" mass="33296">MYISGDTERALNVAVTPLCDRLGNTVANIQHGFMQFVVNPLFKAWDRFNGTELSAKMLQHLAHNQAQWKAIMDKGGEGEETTSEPGDKLLAEDRQKSSGVLEDEDMDQASSVTDGPQDCPQPSDTKHLQADEDYDGKSEEDDVVENDVNLIYHYQTELDEADRVLCSMNSDGEQLLAFGGNNRRFSVPYVVRKDLSFYLGMRKDTCGLDNQFLRRQSLPTTAMYFHTNASAAHNTSPRSLSMDALLARPKISNLSPSMEACFIGRALDPDSFIPLQNQTLMLQGGTLTRFTSNPTSRRA</sequence>
<accession>A0AAV2HQ40</accession>
<dbReference type="GO" id="GO:0004114">
    <property type="term" value="F:3',5'-cyclic-nucleotide phosphodiesterase activity"/>
    <property type="evidence" value="ECO:0007669"/>
    <property type="project" value="InterPro"/>
</dbReference>
<gene>
    <name evidence="5" type="ORF">GSLYS_00008406001</name>
</gene>
<evidence type="ECO:0000256" key="1">
    <source>
        <dbReference type="ARBA" id="ARBA00022723"/>
    </source>
</evidence>
<feature type="compositionally biased region" description="Basic and acidic residues" evidence="3">
    <location>
        <begin position="85"/>
        <end position="96"/>
    </location>
</feature>
<dbReference type="Gene3D" id="1.10.1300.10">
    <property type="entry name" value="3'5'-cyclic nucleotide phosphodiesterase, catalytic domain"/>
    <property type="match status" value="1"/>
</dbReference>
<evidence type="ECO:0000259" key="4">
    <source>
        <dbReference type="PROSITE" id="PS51845"/>
    </source>
</evidence>
<evidence type="ECO:0000313" key="5">
    <source>
        <dbReference type="EMBL" id="CAL1534446.1"/>
    </source>
</evidence>
<organism evidence="5 6">
    <name type="scientific">Lymnaea stagnalis</name>
    <name type="common">Great pond snail</name>
    <name type="synonym">Helix stagnalis</name>
    <dbReference type="NCBI Taxonomy" id="6523"/>
    <lineage>
        <taxon>Eukaryota</taxon>
        <taxon>Metazoa</taxon>
        <taxon>Spiralia</taxon>
        <taxon>Lophotrochozoa</taxon>
        <taxon>Mollusca</taxon>
        <taxon>Gastropoda</taxon>
        <taxon>Heterobranchia</taxon>
        <taxon>Euthyneura</taxon>
        <taxon>Panpulmonata</taxon>
        <taxon>Hygrophila</taxon>
        <taxon>Lymnaeoidea</taxon>
        <taxon>Lymnaeidae</taxon>
        <taxon>Lymnaea</taxon>
    </lineage>
</organism>
<dbReference type="PANTHER" id="PTHR11347">
    <property type="entry name" value="CYCLIC NUCLEOTIDE PHOSPHODIESTERASE"/>
    <property type="match status" value="1"/>
</dbReference>
<dbReference type="GO" id="GO:0046872">
    <property type="term" value="F:metal ion binding"/>
    <property type="evidence" value="ECO:0007669"/>
    <property type="project" value="UniProtKB-KW"/>
</dbReference>
<evidence type="ECO:0000256" key="2">
    <source>
        <dbReference type="ARBA" id="ARBA00022801"/>
    </source>
</evidence>
<dbReference type="Proteomes" id="UP001497497">
    <property type="component" value="Unassembled WGS sequence"/>
</dbReference>
<dbReference type="Pfam" id="PF00233">
    <property type="entry name" value="PDEase_I"/>
    <property type="match status" value="1"/>
</dbReference>
<dbReference type="InterPro" id="IPR002073">
    <property type="entry name" value="PDEase_catalytic_dom"/>
</dbReference>
<feature type="region of interest" description="Disordered" evidence="3">
    <location>
        <begin position="75"/>
        <end position="141"/>
    </location>
</feature>
<dbReference type="InterPro" id="IPR036971">
    <property type="entry name" value="PDEase_catalytic_dom_sf"/>
</dbReference>
<protein>
    <recommendedName>
        <fullName evidence="4">PDEase domain-containing protein</fullName>
    </recommendedName>
</protein>
<evidence type="ECO:0000256" key="3">
    <source>
        <dbReference type="SAM" id="MobiDB-lite"/>
    </source>
</evidence>
<dbReference type="GO" id="GO:0007165">
    <property type="term" value="P:signal transduction"/>
    <property type="evidence" value="ECO:0007669"/>
    <property type="project" value="InterPro"/>
</dbReference>
<proteinExistence type="predicted"/>
<feature type="non-terminal residue" evidence="5">
    <location>
        <position position="299"/>
    </location>
</feature>
<keyword evidence="2" id="KW-0378">Hydrolase</keyword>
<keyword evidence="1" id="KW-0479">Metal-binding</keyword>
<reference evidence="5 6" key="1">
    <citation type="submission" date="2024-04" db="EMBL/GenBank/DDBJ databases">
        <authorList>
            <consortium name="Genoscope - CEA"/>
            <person name="William W."/>
        </authorList>
    </citation>
    <scope>NUCLEOTIDE SEQUENCE [LARGE SCALE GENOMIC DNA]</scope>
</reference>
<evidence type="ECO:0000313" key="6">
    <source>
        <dbReference type="Proteomes" id="UP001497497"/>
    </source>
</evidence>
<feature type="compositionally biased region" description="Acidic residues" evidence="3">
    <location>
        <begin position="131"/>
        <end position="141"/>
    </location>
</feature>